<name>A0A7W8QGM7_9ACTN</name>
<proteinExistence type="predicted"/>
<reference evidence="2 3" key="1">
    <citation type="submission" date="2020-08" db="EMBL/GenBank/DDBJ databases">
        <title>Sequencing the genomes of 1000 actinobacteria strains.</title>
        <authorList>
            <person name="Klenk H.-P."/>
        </authorList>
    </citation>
    <scope>NUCLEOTIDE SEQUENCE [LARGE SCALE GENOMIC DNA]</scope>
    <source>
        <strain evidence="2 3">DSM 44551</strain>
    </source>
</reference>
<keyword evidence="3" id="KW-1185">Reference proteome</keyword>
<gene>
    <name evidence="2" type="ORF">HDA36_000075</name>
</gene>
<dbReference type="AlphaFoldDB" id="A0A7W8QGM7"/>
<accession>A0A7W8QGM7</accession>
<evidence type="ECO:0000256" key="1">
    <source>
        <dbReference type="SAM" id="SignalP"/>
    </source>
</evidence>
<comment type="caution">
    <text evidence="2">The sequence shown here is derived from an EMBL/GenBank/DDBJ whole genome shotgun (WGS) entry which is preliminary data.</text>
</comment>
<dbReference type="RefSeq" id="WP_184387528.1">
    <property type="nucleotide sequence ID" value="NZ_BAAAJD010000177.1"/>
</dbReference>
<protein>
    <recommendedName>
        <fullName evidence="4">Secreted protein</fullName>
    </recommendedName>
</protein>
<feature type="signal peptide" evidence="1">
    <location>
        <begin position="1"/>
        <end position="34"/>
    </location>
</feature>
<evidence type="ECO:0000313" key="2">
    <source>
        <dbReference type="EMBL" id="MBB5429991.1"/>
    </source>
</evidence>
<feature type="chain" id="PRO_5030651999" description="Secreted protein" evidence="1">
    <location>
        <begin position="35"/>
        <end position="134"/>
    </location>
</feature>
<evidence type="ECO:0008006" key="4">
    <source>
        <dbReference type="Google" id="ProtNLM"/>
    </source>
</evidence>
<dbReference type="Proteomes" id="UP000572635">
    <property type="component" value="Unassembled WGS sequence"/>
</dbReference>
<dbReference type="EMBL" id="JACHDB010000001">
    <property type="protein sequence ID" value="MBB5429991.1"/>
    <property type="molecule type" value="Genomic_DNA"/>
</dbReference>
<sequence length="134" mass="13935">MGAGRSAARAAASGISAALLTGAAVLGASGAAQARDPVGAAQENHPKTKQGRDYAVYSNVDHTFKVCDKEKDGHPVYAYFSGESGHYYYDYTGAGGKCQKFKKTKSGKNGSALGTMYVCEEVRGWDPCSSGIGI</sequence>
<organism evidence="2 3">
    <name type="scientific">Nocardiopsis composta</name>
    <dbReference type="NCBI Taxonomy" id="157465"/>
    <lineage>
        <taxon>Bacteria</taxon>
        <taxon>Bacillati</taxon>
        <taxon>Actinomycetota</taxon>
        <taxon>Actinomycetes</taxon>
        <taxon>Streptosporangiales</taxon>
        <taxon>Nocardiopsidaceae</taxon>
        <taxon>Nocardiopsis</taxon>
    </lineage>
</organism>
<keyword evidence="1" id="KW-0732">Signal</keyword>
<evidence type="ECO:0000313" key="3">
    <source>
        <dbReference type="Proteomes" id="UP000572635"/>
    </source>
</evidence>